<dbReference type="RefSeq" id="WP_284920687.1">
    <property type="nucleotide sequence ID" value="NZ_CP126980.1"/>
</dbReference>
<protein>
    <submittedName>
        <fullName evidence="3">GGDEF domain-containing protein</fullName>
        <ecNumber evidence="3">2.7.7.65</ecNumber>
    </submittedName>
</protein>
<keyword evidence="3" id="KW-0548">Nucleotidyltransferase</keyword>
<keyword evidence="3" id="KW-0808">Transferase</keyword>
<feature type="domain" description="GGDEF" evidence="2">
    <location>
        <begin position="64"/>
        <end position="197"/>
    </location>
</feature>
<keyword evidence="1" id="KW-0472">Membrane</keyword>
<dbReference type="PANTHER" id="PTHR44757:SF2">
    <property type="entry name" value="BIOFILM ARCHITECTURE MAINTENANCE PROTEIN MBAA"/>
    <property type="match status" value="1"/>
</dbReference>
<dbReference type="Pfam" id="PF00990">
    <property type="entry name" value="GGDEF"/>
    <property type="match status" value="1"/>
</dbReference>
<dbReference type="SMART" id="SM00267">
    <property type="entry name" value="GGDEF"/>
    <property type="match status" value="1"/>
</dbReference>
<dbReference type="PANTHER" id="PTHR44757">
    <property type="entry name" value="DIGUANYLATE CYCLASE DGCP"/>
    <property type="match status" value="1"/>
</dbReference>
<keyword evidence="1" id="KW-0812">Transmembrane</keyword>
<sequence>MVEVVEGALVFGIIGSALLLPVARVAAGLARKPARNDGLTGLASPARFRAGSYRNLARAARTGKHSAVLVLDMNGFQEVNDTLGHRSGDQVLVEFAEVLKRCVRAPGLACRMGGDEFSVLLTDLDHPEQAYQVAGLIAAAMGPVVVGDRLIDLAAGIGVAVSAPGELTHDELVHRAGLAMHRAKSLGPGTRWAVWQESVEHQAAAAA</sequence>
<proteinExistence type="predicted"/>
<dbReference type="CDD" id="cd01949">
    <property type="entry name" value="GGDEF"/>
    <property type="match status" value="1"/>
</dbReference>
<organism evidence="3 4">
    <name type="scientific">Actinoplanes oblitus</name>
    <dbReference type="NCBI Taxonomy" id="3040509"/>
    <lineage>
        <taxon>Bacteria</taxon>
        <taxon>Bacillati</taxon>
        <taxon>Actinomycetota</taxon>
        <taxon>Actinomycetes</taxon>
        <taxon>Micromonosporales</taxon>
        <taxon>Micromonosporaceae</taxon>
        <taxon>Actinoplanes</taxon>
    </lineage>
</organism>
<dbReference type="EMBL" id="CP126980">
    <property type="protein sequence ID" value="WIM99248.1"/>
    <property type="molecule type" value="Genomic_DNA"/>
</dbReference>
<gene>
    <name evidence="3" type="ORF">ACTOB_002895</name>
</gene>
<reference evidence="3 4" key="1">
    <citation type="submission" date="2023-06" db="EMBL/GenBank/DDBJ databases">
        <authorList>
            <person name="Yushchuk O."/>
            <person name="Binda E."/>
            <person name="Ruckert-Reed C."/>
            <person name="Fedorenko V."/>
            <person name="Kalinowski J."/>
            <person name="Marinelli F."/>
        </authorList>
    </citation>
    <scope>NUCLEOTIDE SEQUENCE [LARGE SCALE GENOMIC DNA]</scope>
    <source>
        <strain evidence="3 4">NRRL 3884</strain>
    </source>
</reference>
<dbReference type="InterPro" id="IPR043128">
    <property type="entry name" value="Rev_trsase/Diguanyl_cyclase"/>
</dbReference>
<evidence type="ECO:0000313" key="4">
    <source>
        <dbReference type="Proteomes" id="UP001240150"/>
    </source>
</evidence>
<keyword evidence="1" id="KW-1133">Transmembrane helix</keyword>
<dbReference type="InterPro" id="IPR000160">
    <property type="entry name" value="GGDEF_dom"/>
</dbReference>
<dbReference type="InterPro" id="IPR029787">
    <property type="entry name" value="Nucleotide_cyclase"/>
</dbReference>
<keyword evidence="4" id="KW-1185">Reference proteome</keyword>
<dbReference type="Gene3D" id="3.30.70.270">
    <property type="match status" value="1"/>
</dbReference>
<dbReference type="GO" id="GO:0052621">
    <property type="term" value="F:diguanylate cyclase activity"/>
    <property type="evidence" value="ECO:0007669"/>
    <property type="project" value="UniProtKB-EC"/>
</dbReference>
<feature type="transmembrane region" description="Helical" evidence="1">
    <location>
        <begin position="6"/>
        <end position="27"/>
    </location>
</feature>
<evidence type="ECO:0000313" key="3">
    <source>
        <dbReference type="EMBL" id="WIM99248.1"/>
    </source>
</evidence>
<dbReference type="SUPFAM" id="SSF55073">
    <property type="entry name" value="Nucleotide cyclase"/>
    <property type="match status" value="1"/>
</dbReference>
<evidence type="ECO:0000259" key="2">
    <source>
        <dbReference type="PROSITE" id="PS50887"/>
    </source>
</evidence>
<dbReference type="InterPro" id="IPR052155">
    <property type="entry name" value="Biofilm_reg_signaling"/>
</dbReference>
<dbReference type="PROSITE" id="PS50887">
    <property type="entry name" value="GGDEF"/>
    <property type="match status" value="1"/>
</dbReference>
<evidence type="ECO:0000256" key="1">
    <source>
        <dbReference type="SAM" id="Phobius"/>
    </source>
</evidence>
<dbReference type="Proteomes" id="UP001240150">
    <property type="component" value="Chromosome"/>
</dbReference>
<dbReference type="EC" id="2.7.7.65" evidence="3"/>
<accession>A0ABY8WNN7</accession>
<name>A0ABY8WNN7_9ACTN</name>
<dbReference type="NCBIfam" id="TIGR00254">
    <property type="entry name" value="GGDEF"/>
    <property type="match status" value="1"/>
</dbReference>